<dbReference type="GeneID" id="79266978"/>
<dbReference type="CDD" id="cd00090">
    <property type="entry name" value="HTH_ARSR"/>
    <property type="match status" value="1"/>
</dbReference>
<dbReference type="InterPro" id="IPR057527">
    <property type="entry name" value="HVO_A0261-like_N"/>
</dbReference>
<feature type="domain" description="HVO-A0261-like N-terminal" evidence="2">
    <location>
        <begin position="15"/>
        <end position="88"/>
    </location>
</feature>
<protein>
    <submittedName>
        <fullName evidence="3">Helix-turn-helix transcriptional regulator</fullName>
    </submittedName>
</protein>
<reference evidence="3 4" key="1">
    <citation type="journal article" date="2019" name="Int. J. Syst. Evol. Microbiol.">
        <title>The Global Catalogue of Microorganisms (GCM) 10K type strain sequencing project: providing services to taxonomists for standard genome sequencing and annotation.</title>
        <authorList>
            <consortium name="The Broad Institute Genomics Platform"/>
            <consortium name="The Broad Institute Genome Sequencing Center for Infectious Disease"/>
            <person name="Wu L."/>
            <person name="Ma J."/>
        </authorList>
    </citation>
    <scope>NUCLEOTIDE SEQUENCE [LARGE SCALE GENOMIC DNA]</scope>
    <source>
        <strain evidence="3 4">DT85</strain>
    </source>
</reference>
<dbReference type="SUPFAM" id="SSF46785">
    <property type="entry name" value="Winged helix' DNA-binding domain"/>
    <property type="match status" value="1"/>
</dbReference>
<evidence type="ECO:0000313" key="4">
    <source>
        <dbReference type="Proteomes" id="UP001596398"/>
    </source>
</evidence>
<dbReference type="InterPro" id="IPR036390">
    <property type="entry name" value="WH_DNA-bd_sf"/>
</dbReference>
<organism evidence="3 4">
    <name type="scientific">Halosegnis marinus</name>
    <dbReference type="NCBI Taxonomy" id="3034023"/>
    <lineage>
        <taxon>Archaea</taxon>
        <taxon>Methanobacteriati</taxon>
        <taxon>Methanobacteriota</taxon>
        <taxon>Stenosarchaea group</taxon>
        <taxon>Halobacteria</taxon>
        <taxon>Halobacteriales</taxon>
        <taxon>Natronomonadaceae</taxon>
        <taxon>Halosegnis</taxon>
    </lineage>
</organism>
<dbReference type="EMBL" id="JBHTAP010000001">
    <property type="protein sequence ID" value="MFC7235287.1"/>
    <property type="molecule type" value="Genomic_DNA"/>
</dbReference>
<sequence length="254" mass="27044">MSWASPDGSAEGIAAAVGTRAGLLGALADGPRTKRDLREELGVARSTVYKGLRELTELDLARETGEGYVLTALGELAREERERYRERLGGLTAARDVLADIPASAGVPAAFAESATVATSERTAPERALDTFDAMVRDAERVRSLSPAAIPRYMADLHEDVLAGEDREIVVERPAAAALRAEYDEFDAAVAAGLDVRVLDESLPFGLTLFDDEGAALTTYEAGGVSGILLSEAPEAVAWAERTYADYRDRAVDA</sequence>
<dbReference type="Gene3D" id="1.10.10.10">
    <property type="entry name" value="Winged helix-like DNA-binding domain superfamily/Winged helix DNA-binding domain"/>
    <property type="match status" value="1"/>
</dbReference>
<dbReference type="Pfam" id="PF08350">
    <property type="entry name" value="FilR1_middle"/>
    <property type="match status" value="1"/>
</dbReference>
<dbReference type="AlphaFoldDB" id="A0ABD5ZPV9"/>
<evidence type="ECO:0000313" key="3">
    <source>
        <dbReference type="EMBL" id="MFC7235287.1"/>
    </source>
</evidence>
<dbReference type="InterPro" id="IPR036388">
    <property type="entry name" value="WH-like_DNA-bd_sf"/>
</dbReference>
<dbReference type="InterPro" id="IPR013561">
    <property type="entry name" value="FilR1_middle_dom"/>
</dbReference>
<evidence type="ECO:0000259" key="2">
    <source>
        <dbReference type="Pfam" id="PF25213"/>
    </source>
</evidence>
<comment type="caution">
    <text evidence="3">The sequence shown here is derived from an EMBL/GenBank/DDBJ whole genome shotgun (WGS) entry which is preliminary data.</text>
</comment>
<dbReference type="InterPro" id="IPR011991">
    <property type="entry name" value="ArsR-like_HTH"/>
</dbReference>
<accession>A0ABD5ZPV9</accession>
<feature type="domain" description="Methanogenesis regulatory protein FilR1 middle" evidence="1">
    <location>
        <begin position="125"/>
        <end position="250"/>
    </location>
</feature>
<dbReference type="Proteomes" id="UP001596398">
    <property type="component" value="Unassembled WGS sequence"/>
</dbReference>
<keyword evidence="4" id="KW-1185">Reference proteome</keyword>
<evidence type="ECO:0000259" key="1">
    <source>
        <dbReference type="Pfam" id="PF08350"/>
    </source>
</evidence>
<name>A0ABD5ZPV9_9EURY</name>
<dbReference type="RefSeq" id="WP_276233417.1">
    <property type="nucleotide sequence ID" value="NZ_CP119802.1"/>
</dbReference>
<dbReference type="Pfam" id="PF25213">
    <property type="entry name" value="HVO_A0261_N"/>
    <property type="match status" value="1"/>
</dbReference>
<proteinExistence type="predicted"/>
<gene>
    <name evidence="3" type="ORF">ACFQJ4_08175</name>
</gene>